<feature type="domain" description="Peptidase M12A" evidence="8">
    <location>
        <begin position="1"/>
        <end position="156"/>
    </location>
</feature>
<dbReference type="GO" id="GO:0004222">
    <property type="term" value="F:metalloendopeptidase activity"/>
    <property type="evidence" value="ECO:0007669"/>
    <property type="project" value="InterPro"/>
</dbReference>
<keyword evidence="9" id="KW-1185">Reference proteome</keyword>
<dbReference type="AlphaFoldDB" id="A0A8L8Q6E3"/>
<evidence type="ECO:0000256" key="4">
    <source>
        <dbReference type="ARBA" id="ARBA00022833"/>
    </source>
</evidence>
<keyword evidence="5" id="KW-0482">Metalloprotease</keyword>
<keyword evidence="4" id="KW-0862">Zinc</keyword>
<keyword evidence="2" id="KW-0479">Metal-binding</keyword>
<evidence type="ECO:0000256" key="5">
    <source>
        <dbReference type="ARBA" id="ARBA00023049"/>
    </source>
</evidence>
<evidence type="ECO:0000256" key="3">
    <source>
        <dbReference type="ARBA" id="ARBA00022801"/>
    </source>
</evidence>
<keyword evidence="3" id="KW-0378">Hydrolase</keyword>
<dbReference type="GO" id="GO:0008270">
    <property type="term" value="F:zinc ion binding"/>
    <property type="evidence" value="ECO:0007669"/>
    <property type="project" value="InterPro"/>
</dbReference>
<dbReference type="Proteomes" id="UP000050761">
    <property type="component" value="Unassembled WGS sequence"/>
</dbReference>
<keyword evidence="1" id="KW-0645">Protease</keyword>
<dbReference type="GO" id="GO:0006508">
    <property type="term" value="P:proteolysis"/>
    <property type="evidence" value="ECO:0007669"/>
    <property type="project" value="UniProtKB-KW"/>
</dbReference>
<dbReference type="PANTHER" id="PTHR10127:SF780">
    <property type="entry name" value="METALLOENDOPEPTIDASE"/>
    <property type="match status" value="1"/>
</dbReference>
<dbReference type="InterPro" id="IPR006026">
    <property type="entry name" value="Peptidase_Metallo"/>
</dbReference>
<evidence type="ECO:0000256" key="2">
    <source>
        <dbReference type="ARBA" id="ARBA00022723"/>
    </source>
</evidence>
<evidence type="ECO:0000256" key="1">
    <source>
        <dbReference type="ARBA" id="ARBA00022670"/>
    </source>
</evidence>
<dbReference type="WBParaSite" id="HPBE_0001716701-mRNA-1">
    <property type="protein sequence ID" value="HPBE_0001716701-mRNA-1"/>
    <property type="gene ID" value="HPBE_0001716701"/>
</dbReference>
<dbReference type="PANTHER" id="PTHR10127">
    <property type="entry name" value="DISCOIDIN, CUB, EGF, LAMININ , AND ZINC METALLOPROTEASE DOMAIN CONTAINING"/>
    <property type="match status" value="1"/>
</dbReference>
<proteinExistence type="predicted"/>
<sequence>LPVRGTRRRRKGFNEITSGSTRRISARHVSAKSRTRVFVEKGRWSYFGRIGKEQDLSLGRGCDTVGTATHELGHALGVLSHYVKTRPQFTKQTTKANKNYGIGYDFGSIMHYGSTRFVQLYSRLRTYTNYQETLGSRFSAFYDLLMLNTHYGCLCNVSAAVCENGGVPHPRNCRRCLCPNGCGAQLCNERQKSSCGATVQATSTYQDLHGRYTFCSHPRTQIEVRIDSIDGTYATDGCAYGGVEIETQEDQKSTGYRYWSFGFQHRSEYCS</sequence>
<dbReference type="SUPFAM" id="SSF55486">
    <property type="entry name" value="Metalloproteases ('zincins'), catalytic domain"/>
    <property type="match status" value="1"/>
</dbReference>
<dbReference type="SMART" id="SM00235">
    <property type="entry name" value="ZnMc"/>
    <property type="match status" value="1"/>
</dbReference>
<organism evidence="9 10">
    <name type="scientific">Heligmosomoides polygyrus</name>
    <name type="common">Parasitic roundworm</name>
    <dbReference type="NCBI Taxonomy" id="6339"/>
    <lineage>
        <taxon>Eukaryota</taxon>
        <taxon>Metazoa</taxon>
        <taxon>Ecdysozoa</taxon>
        <taxon>Nematoda</taxon>
        <taxon>Chromadorea</taxon>
        <taxon>Rhabditida</taxon>
        <taxon>Rhabditina</taxon>
        <taxon>Rhabditomorpha</taxon>
        <taxon>Strongyloidea</taxon>
        <taxon>Heligmosomidae</taxon>
        <taxon>Heligmosomoides</taxon>
    </lineage>
</organism>
<name>A0A8L8Q6E3_HELPZ</name>
<evidence type="ECO:0000313" key="10">
    <source>
        <dbReference type="WBParaSite" id="HPBE_0001716701-mRNA-1"/>
    </source>
</evidence>
<protein>
    <submittedName>
        <fullName evidence="10">ZnMc domain-containing protein</fullName>
    </submittedName>
</protein>
<evidence type="ECO:0000313" key="9">
    <source>
        <dbReference type="Proteomes" id="UP000050761"/>
    </source>
</evidence>
<comment type="caution">
    <text evidence="7">Lacks conserved residue(s) required for the propagation of feature annotation.</text>
</comment>
<keyword evidence="6" id="KW-1015">Disulfide bond</keyword>
<dbReference type="InterPro" id="IPR024079">
    <property type="entry name" value="MetalloPept_cat_dom_sf"/>
</dbReference>
<dbReference type="InterPro" id="IPR001506">
    <property type="entry name" value="Peptidase_M12A"/>
</dbReference>
<feature type="active site" evidence="7">
    <location>
        <position position="71"/>
    </location>
</feature>
<accession>A0A8L8Q6E3</accession>
<dbReference type="Pfam" id="PF01400">
    <property type="entry name" value="Astacin"/>
    <property type="match status" value="1"/>
</dbReference>
<dbReference type="Gene3D" id="3.40.390.10">
    <property type="entry name" value="Collagenase (Catalytic Domain)"/>
    <property type="match status" value="1"/>
</dbReference>
<evidence type="ECO:0000259" key="8">
    <source>
        <dbReference type="PROSITE" id="PS51864"/>
    </source>
</evidence>
<evidence type="ECO:0000256" key="6">
    <source>
        <dbReference type="ARBA" id="ARBA00023157"/>
    </source>
</evidence>
<dbReference type="PROSITE" id="PS51864">
    <property type="entry name" value="ASTACIN"/>
    <property type="match status" value="1"/>
</dbReference>
<evidence type="ECO:0000256" key="7">
    <source>
        <dbReference type="PROSITE-ProRule" id="PRU01211"/>
    </source>
</evidence>
<reference evidence="10" key="1">
    <citation type="submission" date="2019-09" db="UniProtKB">
        <authorList>
            <consortium name="WormBaseParasite"/>
        </authorList>
    </citation>
    <scope>IDENTIFICATION</scope>
</reference>